<evidence type="ECO:0000256" key="1">
    <source>
        <dbReference type="SAM" id="Phobius"/>
    </source>
</evidence>
<comment type="caution">
    <text evidence="2">The sequence shown here is derived from an EMBL/GenBank/DDBJ whole genome shotgun (WGS) entry which is preliminary data.</text>
</comment>
<proteinExistence type="predicted"/>
<dbReference type="Proteomes" id="UP000177614">
    <property type="component" value="Unassembled WGS sequence"/>
</dbReference>
<evidence type="ECO:0000313" key="2">
    <source>
        <dbReference type="EMBL" id="OGC82268.1"/>
    </source>
</evidence>
<keyword evidence="1" id="KW-0472">Membrane</keyword>
<dbReference type="AlphaFoldDB" id="A0A1F4XKX3"/>
<reference evidence="2 3" key="1">
    <citation type="journal article" date="2016" name="Nat. Commun.">
        <title>Thousands of microbial genomes shed light on interconnected biogeochemical processes in an aquifer system.</title>
        <authorList>
            <person name="Anantharaman K."/>
            <person name="Brown C.T."/>
            <person name="Hug L.A."/>
            <person name="Sharon I."/>
            <person name="Castelle C.J."/>
            <person name="Probst A.J."/>
            <person name="Thomas B.C."/>
            <person name="Singh A."/>
            <person name="Wilkins M.J."/>
            <person name="Karaoz U."/>
            <person name="Brodie E.L."/>
            <person name="Williams K.H."/>
            <person name="Hubbard S.S."/>
            <person name="Banfield J.F."/>
        </authorList>
    </citation>
    <scope>NUCLEOTIDE SEQUENCE [LARGE SCALE GENOMIC DNA]</scope>
</reference>
<organism evidence="2 3">
    <name type="scientific">Candidatus Abawacabacteria bacterium RBG_16_42_10</name>
    <dbReference type="NCBI Taxonomy" id="1817814"/>
    <lineage>
        <taxon>Bacteria</taxon>
        <taxon>Candidatus Abawacaibacteriota</taxon>
    </lineage>
</organism>
<dbReference type="EMBL" id="MEWR01000008">
    <property type="protein sequence ID" value="OGC82268.1"/>
    <property type="molecule type" value="Genomic_DNA"/>
</dbReference>
<sequence>MSTTYVHSHPKGPLWGLSPAWENSRTDKKFPALRIAWSRKLVGRLTLLIGAGLMVFLMYQLLTSGFCRDDVCIQKRIDNLRSEKDTYQAKINALNGAINDLKKGFSSGYVIKQIQENSLQNVHPDIIGFHPVPVGLASGTGLSPVYYPSGIEKKILASYLQQKNSPFAHEDILKSCSKARVSRDQCLMLVAISGAESNFGTQFRKKDAQGKIVLAISEGQKKYNPVGLKGGGFSYPTPDGFYIRPFQSWADFWNQYPRIMKSGYFDRGGVTFASISRCYVGGDCINAKPQWTARSEGFYREMVQSLNTAVQQI</sequence>
<keyword evidence="1" id="KW-1133">Transmembrane helix</keyword>
<accession>A0A1F4XKX3</accession>
<gene>
    <name evidence="2" type="ORF">A2V81_01895</name>
</gene>
<feature type="transmembrane region" description="Helical" evidence="1">
    <location>
        <begin position="41"/>
        <end position="62"/>
    </location>
</feature>
<keyword evidence="1" id="KW-0812">Transmembrane</keyword>
<evidence type="ECO:0000313" key="3">
    <source>
        <dbReference type="Proteomes" id="UP000177614"/>
    </source>
</evidence>
<protein>
    <submittedName>
        <fullName evidence="2">Uncharacterized protein</fullName>
    </submittedName>
</protein>
<name>A0A1F4XKX3_9BACT</name>